<organism evidence="1 2">
    <name type="scientific">Streptomyces colonosanans</name>
    <dbReference type="NCBI Taxonomy" id="1428652"/>
    <lineage>
        <taxon>Bacteria</taxon>
        <taxon>Bacillati</taxon>
        <taxon>Actinomycetota</taxon>
        <taxon>Actinomycetes</taxon>
        <taxon>Kitasatosporales</taxon>
        <taxon>Streptomycetaceae</taxon>
        <taxon>Streptomyces</taxon>
    </lineage>
</organism>
<dbReference type="STRING" id="1428652.BIV24_16345"/>
<name>A0A1S2PBY1_9ACTN</name>
<proteinExistence type="predicted"/>
<dbReference type="EMBL" id="MLYP01000042">
    <property type="protein sequence ID" value="OIJ91160.1"/>
    <property type="molecule type" value="Genomic_DNA"/>
</dbReference>
<sequence>MWLCFRGTELCPPVAEFSPESRLRAAEAAAAARQIPLTAAAEDIHSVGGAALVGATPGFRAVTWPDSGPVRCAGVPPESPIRP</sequence>
<evidence type="ECO:0000313" key="2">
    <source>
        <dbReference type="Proteomes" id="UP000179935"/>
    </source>
</evidence>
<evidence type="ECO:0000313" key="1">
    <source>
        <dbReference type="EMBL" id="OIJ91160.1"/>
    </source>
</evidence>
<comment type="caution">
    <text evidence="1">The sequence shown here is derived from an EMBL/GenBank/DDBJ whole genome shotgun (WGS) entry which is preliminary data.</text>
</comment>
<protein>
    <submittedName>
        <fullName evidence="1">Uncharacterized protein</fullName>
    </submittedName>
</protein>
<dbReference type="Proteomes" id="UP000179935">
    <property type="component" value="Unassembled WGS sequence"/>
</dbReference>
<dbReference type="AlphaFoldDB" id="A0A1S2PBY1"/>
<keyword evidence="2" id="KW-1185">Reference proteome</keyword>
<accession>A0A1S2PBY1</accession>
<gene>
    <name evidence="1" type="ORF">BIV24_16345</name>
</gene>
<reference evidence="1 2" key="1">
    <citation type="submission" date="2016-10" db="EMBL/GenBank/DDBJ databases">
        <title>Genome sequence of Streptomyces sp. MUSC 93.</title>
        <authorList>
            <person name="Lee L.-H."/>
            <person name="Ser H.-L."/>
            <person name="Law J.W.-F."/>
        </authorList>
    </citation>
    <scope>NUCLEOTIDE SEQUENCE [LARGE SCALE GENOMIC DNA]</scope>
    <source>
        <strain evidence="1 2">MUSC 93</strain>
    </source>
</reference>